<dbReference type="InterPro" id="IPR000073">
    <property type="entry name" value="AB_hydrolase_1"/>
</dbReference>
<evidence type="ECO:0000256" key="1">
    <source>
        <dbReference type="ARBA" id="ARBA00022428"/>
    </source>
</evidence>
<dbReference type="GO" id="GO:0009234">
    <property type="term" value="P:menaquinone biosynthetic process"/>
    <property type="evidence" value="ECO:0007669"/>
    <property type="project" value="UniProtKB-UniRule"/>
</dbReference>
<dbReference type="OrthoDB" id="9775557at2"/>
<dbReference type="InterPro" id="IPR000639">
    <property type="entry name" value="Epox_hydrolase-like"/>
</dbReference>
<dbReference type="EMBL" id="NIBG01000016">
    <property type="protein sequence ID" value="PAB58392.1"/>
    <property type="molecule type" value="Genomic_DNA"/>
</dbReference>
<dbReference type="Pfam" id="PF00561">
    <property type="entry name" value="Abhydrolase_1"/>
    <property type="match status" value="1"/>
</dbReference>
<dbReference type="GO" id="GO:0016020">
    <property type="term" value="C:membrane"/>
    <property type="evidence" value="ECO:0007669"/>
    <property type="project" value="TreeGrafter"/>
</dbReference>
<accession>A0A267MG68</accession>
<keyword evidence="5" id="KW-1185">Reference proteome</keyword>
<comment type="subunit">
    <text evidence="2">Monomer.</text>
</comment>
<dbReference type="UniPathway" id="UPA00079"/>
<dbReference type="PRINTS" id="PR00412">
    <property type="entry name" value="EPOXHYDRLASE"/>
</dbReference>
<dbReference type="HAMAP" id="MF_01660">
    <property type="entry name" value="MenH"/>
    <property type="match status" value="1"/>
</dbReference>
<comment type="similarity">
    <text evidence="2">Belongs to the AB hydrolase superfamily. MenH family.</text>
</comment>
<feature type="domain" description="AB hydrolase-1" evidence="3">
    <location>
        <begin position="19"/>
        <end position="252"/>
    </location>
</feature>
<comment type="function">
    <text evidence="2">Catalyzes a proton abstraction reaction that results in 2,5-elimination of pyruvate from 2-succinyl-5-enolpyruvyl-6-hydroxy-3-cyclohexene-1-carboxylate (SEPHCHC) and the formation of 2-succinyl-6-hydroxy-2,4-cyclohexadiene-1-carboxylate (SHCHC).</text>
</comment>
<comment type="pathway">
    <text evidence="2">Quinol/quinone metabolism; 1,4-dihydroxy-2-naphthoate biosynthesis; 1,4-dihydroxy-2-naphthoate from chorismate: step 3/7.</text>
</comment>
<gene>
    <name evidence="2 4" type="primary">menH</name>
    <name evidence="4" type="ORF">CCE28_15760</name>
</gene>
<proteinExistence type="inferred from homology"/>
<keyword evidence="1 2" id="KW-0474">Menaquinone biosynthesis</keyword>
<dbReference type="PRINTS" id="PR00111">
    <property type="entry name" value="ABHYDROLASE"/>
</dbReference>
<dbReference type="InterPro" id="IPR029058">
    <property type="entry name" value="AB_hydrolase_fold"/>
</dbReference>
<dbReference type="PANTHER" id="PTHR43798:SF20">
    <property type="entry name" value="2-SUCCINYL-6-HYDROXY-2,4-CYCLOHEXADIENE-1-CARBOXYLATE SYNTHASE-RELATED"/>
    <property type="match status" value="1"/>
</dbReference>
<evidence type="ECO:0000313" key="5">
    <source>
        <dbReference type="Proteomes" id="UP000216024"/>
    </source>
</evidence>
<dbReference type="RefSeq" id="WP_095134694.1">
    <property type="nucleotide sequence ID" value="NZ_NIBG01000016.1"/>
</dbReference>
<dbReference type="EC" id="4.2.99.20" evidence="2"/>
<reference evidence="4 5" key="1">
    <citation type="submission" date="2017-06" db="EMBL/GenBank/DDBJ databases">
        <title>Draft genome sequence of anaerobic fermentative bacterium Anaeromicrobium sediminis DY2726D isolated from West Pacific Ocean sediments.</title>
        <authorList>
            <person name="Zeng X."/>
        </authorList>
    </citation>
    <scope>NUCLEOTIDE SEQUENCE [LARGE SCALE GENOMIC DNA]</scope>
    <source>
        <strain evidence="4 5">DY2726D</strain>
    </source>
</reference>
<evidence type="ECO:0000256" key="2">
    <source>
        <dbReference type="HAMAP-Rule" id="MF_01660"/>
    </source>
</evidence>
<protein>
    <recommendedName>
        <fullName evidence="2">Putative 2-succinyl-6-hydroxy-2,4-cyclohexadiene-1-carboxylate synthase</fullName>
        <shortName evidence="2">SHCHC synthase</shortName>
        <ecNumber evidence="2">4.2.99.20</ecNumber>
    </recommendedName>
</protein>
<dbReference type="InterPro" id="IPR050266">
    <property type="entry name" value="AB_hydrolase_sf"/>
</dbReference>
<dbReference type="NCBIfam" id="TIGR03695">
    <property type="entry name" value="menH_SHCHC"/>
    <property type="match status" value="1"/>
</dbReference>
<comment type="caution">
    <text evidence="4">The sequence shown here is derived from an EMBL/GenBank/DDBJ whole genome shotgun (WGS) entry which is preliminary data.</text>
</comment>
<organism evidence="4 5">
    <name type="scientific">Anaeromicrobium sediminis</name>
    <dbReference type="NCBI Taxonomy" id="1478221"/>
    <lineage>
        <taxon>Bacteria</taxon>
        <taxon>Bacillati</taxon>
        <taxon>Bacillota</taxon>
        <taxon>Clostridia</taxon>
        <taxon>Peptostreptococcales</taxon>
        <taxon>Thermotaleaceae</taxon>
        <taxon>Anaeromicrobium</taxon>
    </lineage>
</organism>
<evidence type="ECO:0000259" key="3">
    <source>
        <dbReference type="Pfam" id="PF00561"/>
    </source>
</evidence>
<dbReference type="Gene3D" id="3.40.50.1820">
    <property type="entry name" value="alpha/beta hydrolase"/>
    <property type="match status" value="1"/>
</dbReference>
<keyword evidence="2" id="KW-0456">Lyase</keyword>
<comment type="pathway">
    <text evidence="2">Quinol/quinone metabolism; menaquinone biosynthesis.</text>
</comment>
<dbReference type="AlphaFoldDB" id="A0A267MG68"/>
<evidence type="ECO:0000313" key="4">
    <source>
        <dbReference type="EMBL" id="PAB58392.1"/>
    </source>
</evidence>
<dbReference type="PANTHER" id="PTHR43798">
    <property type="entry name" value="MONOACYLGLYCEROL LIPASE"/>
    <property type="match status" value="1"/>
</dbReference>
<dbReference type="SUPFAM" id="SSF53474">
    <property type="entry name" value="alpha/beta-Hydrolases"/>
    <property type="match status" value="1"/>
</dbReference>
<dbReference type="InterPro" id="IPR022485">
    <property type="entry name" value="SHCHC_synthase_MenH"/>
</dbReference>
<dbReference type="GO" id="GO:0070205">
    <property type="term" value="F:2-succinyl-6-hydroxy-2,4-cyclohexadiene-1-carboxylate synthase activity"/>
    <property type="evidence" value="ECO:0007669"/>
    <property type="project" value="UniProtKB-UniRule"/>
</dbReference>
<dbReference type="UniPathway" id="UPA01057">
    <property type="reaction ID" value="UER00900"/>
</dbReference>
<name>A0A267MG68_9FIRM</name>
<comment type="catalytic activity">
    <reaction evidence="2">
        <text>5-enolpyruvoyl-6-hydroxy-2-succinyl-cyclohex-3-ene-1-carboxylate = (1R,6R)-6-hydroxy-2-succinyl-cyclohexa-2,4-diene-1-carboxylate + pyruvate</text>
        <dbReference type="Rhea" id="RHEA:25597"/>
        <dbReference type="ChEBI" id="CHEBI:15361"/>
        <dbReference type="ChEBI" id="CHEBI:58689"/>
        <dbReference type="ChEBI" id="CHEBI:58818"/>
        <dbReference type="EC" id="4.2.99.20"/>
    </reaction>
</comment>
<sequence>MFIEIENIRYYVQIKGEGKPIICLHGFSENISTWKFLQLEGYKLILIDLIGHGKSDKPFSSKYYTLKVIIKHLNKLIHQLGFKKYSMLGYSMGGRIALAYALTYSNEIDKLILESASYGECGFINRLKRRRNDGKIAKMIRQNGIGWFDEYWGNLSIFKSQRKLSKDIIDGIRKRRLMNEVHGLSNTLLCTGQGKFPCLKNQIANLSMPVLYISGEYDEKYKAIGKNFEKLNDNVKHKTIKGVGHNTHIEQPNSFIEVVNKFLEGVTI</sequence>
<dbReference type="Proteomes" id="UP000216024">
    <property type="component" value="Unassembled WGS sequence"/>
</dbReference>